<dbReference type="RefSeq" id="WP_034635876.1">
    <property type="nucleotide sequence ID" value="NZ_CBCSJC010000001.1"/>
</dbReference>
<dbReference type="Proteomes" id="UP000027822">
    <property type="component" value="Unassembled WGS sequence"/>
</dbReference>
<proteinExistence type="predicted"/>
<gene>
    <name evidence="3" type="ORF">BAMA_09395</name>
</gene>
<evidence type="ECO:0000313" key="3">
    <source>
        <dbReference type="EMBL" id="KEK20997.1"/>
    </source>
</evidence>
<keyword evidence="1" id="KW-0175">Coiled coil</keyword>
<evidence type="ECO:0000259" key="2">
    <source>
        <dbReference type="Pfam" id="PF13152"/>
    </source>
</evidence>
<feature type="coiled-coil region" evidence="1">
    <location>
        <begin position="152"/>
        <end position="179"/>
    </location>
</feature>
<organism evidence="3 4">
    <name type="scientific">Bacillus manliponensis</name>
    <dbReference type="NCBI Taxonomy" id="574376"/>
    <lineage>
        <taxon>Bacteria</taxon>
        <taxon>Bacillati</taxon>
        <taxon>Bacillota</taxon>
        <taxon>Bacilli</taxon>
        <taxon>Bacillales</taxon>
        <taxon>Bacillaceae</taxon>
        <taxon>Bacillus</taxon>
        <taxon>Bacillus cereus group</taxon>
    </lineage>
</organism>
<accession>A0A073K3H5</accession>
<comment type="caution">
    <text evidence="3">The sequence shown here is derived from an EMBL/GenBank/DDBJ whole genome shotgun (WGS) entry which is preliminary data.</text>
</comment>
<dbReference type="AlphaFoldDB" id="A0A073K3H5"/>
<sequence>MLGTYKTKDVTNKTGIPKHMVRKYSQLLEQKGYSIDKIADARTYTMEDLRLLKSIHERAATLKEDIMETITVILKEKDTPPPSNSPALQANSEIQTVDQNKKFEEFMQKLDMLAQLNEAIIHQNSTLITQNRLKDEKLDELIQQVYVKEEKQEELLQDLVEATSRNDSLQKEKMDLLMNHMYKRESKQEEKMNKLVNHVYRKENDRDAQLMQVIREIQETKKLIAAAKDQSFLQSLKSLFFRGKQEGVNEVK</sequence>
<name>A0A073K3H5_9BACI</name>
<keyword evidence="4" id="KW-1185">Reference proteome</keyword>
<dbReference type="InterPro" id="IPR025052">
    <property type="entry name" value="DUF3967"/>
</dbReference>
<evidence type="ECO:0000313" key="4">
    <source>
        <dbReference type="Proteomes" id="UP000027822"/>
    </source>
</evidence>
<dbReference type="Pfam" id="PF13152">
    <property type="entry name" value="DUF3967"/>
    <property type="match status" value="1"/>
</dbReference>
<dbReference type="EMBL" id="JOTN01000002">
    <property type="protein sequence ID" value="KEK20997.1"/>
    <property type="molecule type" value="Genomic_DNA"/>
</dbReference>
<feature type="domain" description="DUF3967" evidence="2">
    <location>
        <begin position="202"/>
        <end position="235"/>
    </location>
</feature>
<dbReference type="OrthoDB" id="9429461at2"/>
<reference evidence="3 4" key="1">
    <citation type="submission" date="2014-06" db="EMBL/GenBank/DDBJ databases">
        <title>Draft genome sequence of Bacillus manliponensis JCM 15802 (MCCC 1A00708).</title>
        <authorList>
            <person name="Lai Q."/>
            <person name="Liu Y."/>
            <person name="Shao Z."/>
        </authorList>
    </citation>
    <scope>NUCLEOTIDE SEQUENCE [LARGE SCALE GENOMIC DNA]</scope>
    <source>
        <strain evidence="3 4">JCM 15802</strain>
    </source>
</reference>
<protein>
    <recommendedName>
        <fullName evidence="2">DUF3967 domain-containing protein</fullName>
    </recommendedName>
</protein>
<evidence type="ECO:0000256" key="1">
    <source>
        <dbReference type="SAM" id="Coils"/>
    </source>
</evidence>